<name>A0A382QQZ2_9ZZZZ</name>
<sequence>MTFEVHFFQAESFFKKHGKFITESWDRYSLEFHMLDTSQEQIKLLQEAKQYFSQEKNIDREAKSALMKWFNRNISLAQEHVNANGSASASQSSHSNETLNTGESKGQITGKPEPEKIDWEAGLAELAFMFEILFKNEEIGCSMKQYKKRWALIAKHFTVKGKEITSEGLRHAFSQLKINKKEGMPRNHEIYKTLLTMAQEMKD</sequence>
<proteinExistence type="predicted"/>
<reference evidence="2" key="1">
    <citation type="submission" date="2018-05" db="EMBL/GenBank/DDBJ databases">
        <authorList>
            <person name="Lanie J.A."/>
            <person name="Ng W.-L."/>
            <person name="Kazmierczak K.M."/>
            <person name="Andrzejewski T.M."/>
            <person name="Davidsen T.M."/>
            <person name="Wayne K.J."/>
            <person name="Tettelin H."/>
            <person name="Glass J.I."/>
            <person name="Rusch D."/>
            <person name="Podicherti R."/>
            <person name="Tsui H.-C.T."/>
            <person name="Winkler M.E."/>
        </authorList>
    </citation>
    <scope>NUCLEOTIDE SEQUENCE</scope>
</reference>
<feature type="compositionally biased region" description="Low complexity" evidence="1">
    <location>
        <begin position="82"/>
        <end position="96"/>
    </location>
</feature>
<accession>A0A382QQZ2</accession>
<dbReference type="EMBL" id="UINC01116298">
    <property type="protein sequence ID" value="SVC87939.1"/>
    <property type="molecule type" value="Genomic_DNA"/>
</dbReference>
<evidence type="ECO:0000256" key="1">
    <source>
        <dbReference type="SAM" id="MobiDB-lite"/>
    </source>
</evidence>
<feature type="region of interest" description="Disordered" evidence="1">
    <location>
        <begin position="82"/>
        <end position="113"/>
    </location>
</feature>
<organism evidence="2">
    <name type="scientific">marine metagenome</name>
    <dbReference type="NCBI Taxonomy" id="408172"/>
    <lineage>
        <taxon>unclassified sequences</taxon>
        <taxon>metagenomes</taxon>
        <taxon>ecological metagenomes</taxon>
    </lineage>
</organism>
<feature type="compositionally biased region" description="Polar residues" evidence="1">
    <location>
        <begin position="97"/>
        <end position="107"/>
    </location>
</feature>
<evidence type="ECO:0000313" key="2">
    <source>
        <dbReference type="EMBL" id="SVC87939.1"/>
    </source>
</evidence>
<protein>
    <submittedName>
        <fullName evidence="2">Uncharacterized protein</fullName>
    </submittedName>
</protein>
<dbReference type="AlphaFoldDB" id="A0A382QQZ2"/>
<gene>
    <name evidence="2" type="ORF">METZ01_LOCUS340793</name>
</gene>